<dbReference type="InterPro" id="IPR036291">
    <property type="entry name" value="NAD(P)-bd_dom_sf"/>
</dbReference>
<keyword evidence="3" id="KW-1185">Reference proteome</keyword>
<dbReference type="PANTHER" id="PTHR14097">
    <property type="entry name" value="OXIDOREDUCTASE HTATIP2"/>
    <property type="match status" value="1"/>
</dbReference>
<sequence length="217" mass="24386">MAKTAVVIGATGLVGKELVKQLILSDAFERVVTMTRRALELESDKHQNHLIDFEKLDRYSGLFKGDALFSCLGTTRKQAGSVAEQRRIDYDYQLQVAKIAARNDIPHYLLISSSGANAKSSAAYMKMKGELEDDVKELPFKRISIFQPSLLLGSRDKPRLGEGIAAYIMPVLCRIPFLRKYRPITGQQVARRMLEASLSEGNRKEYFILEDVFPKTG</sequence>
<evidence type="ECO:0000313" key="2">
    <source>
        <dbReference type="EMBL" id="MCW7555215.1"/>
    </source>
</evidence>
<dbReference type="EMBL" id="JAPFCC010000001">
    <property type="protein sequence ID" value="MCW7555215.1"/>
    <property type="molecule type" value="Genomic_DNA"/>
</dbReference>
<reference evidence="2 3" key="1">
    <citation type="submission" date="2022-10" db="EMBL/GenBank/DDBJ databases">
        <title>High-quality genome sequences of two octocoral-associated bacteria, Endozoicomonas euniceicola EF212 and Endozoicomonas gorgoniicola PS125.</title>
        <authorList>
            <person name="Chiou Y.-J."/>
            <person name="Chen Y.-H."/>
        </authorList>
    </citation>
    <scope>NUCLEOTIDE SEQUENCE [LARGE SCALE GENOMIC DNA]</scope>
    <source>
        <strain evidence="2 3">PS125</strain>
    </source>
</reference>
<gene>
    <name evidence="2" type="ORF">NX722_21815</name>
</gene>
<name>A0ABT3N0P7_9GAMM</name>
<dbReference type="SUPFAM" id="SSF51735">
    <property type="entry name" value="NAD(P)-binding Rossmann-fold domains"/>
    <property type="match status" value="1"/>
</dbReference>
<comment type="caution">
    <text evidence="2">The sequence shown here is derived from an EMBL/GenBank/DDBJ whole genome shotgun (WGS) entry which is preliminary data.</text>
</comment>
<evidence type="ECO:0000259" key="1">
    <source>
        <dbReference type="Pfam" id="PF13460"/>
    </source>
</evidence>
<feature type="domain" description="NAD(P)-binding" evidence="1">
    <location>
        <begin position="9"/>
        <end position="121"/>
    </location>
</feature>
<evidence type="ECO:0000313" key="3">
    <source>
        <dbReference type="Proteomes" id="UP001209854"/>
    </source>
</evidence>
<organism evidence="2 3">
    <name type="scientific">Endozoicomonas gorgoniicola</name>
    <dbReference type="NCBI Taxonomy" id="1234144"/>
    <lineage>
        <taxon>Bacteria</taxon>
        <taxon>Pseudomonadati</taxon>
        <taxon>Pseudomonadota</taxon>
        <taxon>Gammaproteobacteria</taxon>
        <taxon>Oceanospirillales</taxon>
        <taxon>Endozoicomonadaceae</taxon>
        <taxon>Endozoicomonas</taxon>
    </lineage>
</organism>
<dbReference type="Pfam" id="PF13460">
    <property type="entry name" value="NAD_binding_10"/>
    <property type="match status" value="1"/>
</dbReference>
<proteinExistence type="predicted"/>
<dbReference type="Proteomes" id="UP001209854">
    <property type="component" value="Unassembled WGS sequence"/>
</dbReference>
<accession>A0ABT3N0P7</accession>
<protein>
    <submittedName>
        <fullName evidence="2">NAD(P)H-binding protein</fullName>
    </submittedName>
</protein>
<dbReference type="Gene3D" id="3.40.50.720">
    <property type="entry name" value="NAD(P)-binding Rossmann-like Domain"/>
    <property type="match status" value="1"/>
</dbReference>
<dbReference type="PANTHER" id="PTHR14097:SF7">
    <property type="entry name" value="OXIDOREDUCTASE HTATIP2"/>
    <property type="match status" value="1"/>
</dbReference>
<dbReference type="RefSeq" id="WP_262564989.1">
    <property type="nucleotide sequence ID" value="NZ_JAPFCC010000001.1"/>
</dbReference>
<dbReference type="InterPro" id="IPR016040">
    <property type="entry name" value="NAD(P)-bd_dom"/>
</dbReference>